<name>A0A2A2LFM5_9BILA</name>
<protein>
    <recommendedName>
        <fullName evidence="3">R3H domain-containing protein</fullName>
    </recommendedName>
</protein>
<keyword evidence="1" id="KW-0597">Phosphoprotein</keyword>
<dbReference type="PROSITE" id="PS51061">
    <property type="entry name" value="R3H"/>
    <property type="match status" value="1"/>
</dbReference>
<gene>
    <name evidence="4" type="ORF">WR25_04478</name>
</gene>
<evidence type="ECO:0000256" key="1">
    <source>
        <dbReference type="ARBA" id="ARBA00022553"/>
    </source>
</evidence>
<dbReference type="EMBL" id="LIAE01006806">
    <property type="protein sequence ID" value="PAV85036.1"/>
    <property type="molecule type" value="Genomic_DNA"/>
</dbReference>
<dbReference type="InterPro" id="IPR036867">
    <property type="entry name" value="R3H_dom_sf"/>
</dbReference>
<evidence type="ECO:0000259" key="3">
    <source>
        <dbReference type="PROSITE" id="PS51061"/>
    </source>
</evidence>
<evidence type="ECO:0000313" key="4">
    <source>
        <dbReference type="EMBL" id="PAV85036.1"/>
    </source>
</evidence>
<organism evidence="4 5">
    <name type="scientific">Diploscapter pachys</name>
    <dbReference type="NCBI Taxonomy" id="2018661"/>
    <lineage>
        <taxon>Eukaryota</taxon>
        <taxon>Metazoa</taxon>
        <taxon>Ecdysozoa</taxon>
        <taxon>Nematoda</taxon>
        <taxon>Chromadorea</taxon>
        <taxon>Rhabditida</taxon>
        <taxon>Rhabditina</taxon>
        <taxon>Rhabditomorpha</taxon>
        <taxon>Rhabditoidea</taxon>
        <taxon>Rhabditidae</taxon>
        <taxon>Diploscapter</taxon>
    </lineage>
</organism>
<dbReference type="InterPro" id="IPR051937">
    <property type="entry name" value="R3H_domain_containing"/>
</dbReference>
<dbReference type="CDD" id="cd02642">
    <property type="entry name" value="R3H_encore_like"/>
    <property type="match status" value="1"/>
</dbReference>
<dbReference type="Proteomes" id="UP000218231">
    <property type="component" value="Unassembled WGS sequence"/>
</dbReference>
<reference evidence="4 5" key="1">
    <citation type="journal article" date="2017" name="Curr. Biol.">
        <title>Genome architecture and evolution of a unichromosomal asexual nematode.</title>
        <authorList>
            <person name="Fradin H."/>
            <person name="Zegar C."/>
            <person name="Gutwein M."/>
            <person name="Lucas J."/>
            <person name="Kovtun M."/>
            <person name="Corcoran D."/>
            <person name="Baugh L.R."/>
            <person name="Kiontke K."/>
            <person name="Gunsalus K."/>
            <person name="Fitch D.H."/>
            <person name="Piano F."/>
        </authorList>
    </citation>
    <scope>NUCLEOTIDE SEQUENCE [LARGE SCALE GENOMIC DNA]</scope>
    <source>
        <strain evidence="4">PF1309</strain>
    </source>
</reference>
<dbReference type="PANTHER" id="PTHR15672:SF8">
    <property type="entry name" value="PROTEIN ENCORE"/>
    <property type="match status" value="1"/>
</dbReference>
<proteinExistence type="predicted"/>
<dbReference type="Pfam" id="PF01424">
    <property type="entry name" value="R3H"/>
    <property type="match status" value="1"/>
</dbReference>
<dbReference type="Gene3D" id="3.30.1370.50">
    <property type="entry name" value="R3H-like domain"/>
    <property type="match status" value="1"/>
</dbReference>
<feature type="region of interest" description="Disordered" evidence="2">
    <location>
        <begin position="653"/>
        <end position="691"/>
    </location>
</feature>
<feature type="compositionally biased region" description="Polar residues" evidence="2">
    <location>
        <begin position="653"/>
        <end position="666"/>
    </location>
</feature>
<evidence type="ECO:0000313" key="5">
    <source>
        <dbReference type="Proteomes" id="UP000218231"/>
    </source>
</evidence>
<dbReference type="InterPro" id="IPR001374">
    <property type="entry name" value="R3H_dom"/>
</dbReference>
<feature type="domain" description="R3H" evidence="3">
    <location>
        <begin position="157"/>
        <end position="221"/>
    </location>
</feature>
<feature type="region of interest" description="Disordered" evidence="2">
    <location>
        <begin position="754"/>
        <end position="801"/>
    </location>
</feature>
<comment type="caution">
    <text evidence="4">The sequence shown here is derived from an EMBL/GenBank/DDBJ whole genome shotgun (WGS) entry which is preliminary data.</text>
</comment>
<dbReference type="STRING" id="2018661.A0A2A2LFM5"/>
<dbReference type="OrthoDB" id="278430at2759"/>
<sequence>MQSDMENTKESLQENIENEDLNGVKEFIVKRRLSKMTATIDEPSASQTNCGAVSQVAVSAPQLEVQEDPEDNIPEEAHFDIGEEDRIIVSMANRPKLERSYAISDNDDTRLRPVAPPLHRSPLSWSRDSSGTEMTDSSGVNLSQFLLETLHKNPKDREKLLVLEKEMKDFVQKEPSEQSKKFQQGTSYQRMLIHRVAAIFGLDHNVDTAGKAVVVSRTERTRVPDFTFESLIKPHQAYTEQPRAKSLRAMQSADEYGQHYPEHSYAFSECNYSRSFDVSPLKIGSGGMPYAESVSAAENSPIHHRNVQHVPPHHHQWASHDMGFNRSFEVSASQMPPYNQVVDRGSMRRTGSFGGVPVMYRGRSADDKYYGTPGYAGSQGSMNRLSPHSGYDEMQLTEGMGNVNIGSQGHINHGYVNQGQPAYAGQNQPAYPQQSAPLMQPLQVQVPVTTHYVGQAIASLPPTGPSSVCHTNSAMSTPIPGCCQAVQQATQGQPVYVNQAANASIMVPYQTQTPVCPSCSTTTVVHRPVVQGNQAQWVAYGNPQVNQPVQQQHQQYVTYQQPQQQWMPTYTQQGQIQMVQPATHQPQMQVYGPAAQPQGTYAQQNSIQQQPPYQGPVYYQQQPLMYDANSDSYQPYGNNTSYSIGTASYQADISQQTSTNEGSIQQYDLRERKTQPRPKKAQISARSTTLSATTHPTMEQVHMASADGGYLLFSFQASPTSIHGFIANKTSRYADQPYVYRQTPMIKRTIPAKPLIRNAPPDPDQEYWDSPSGGDMASPGKTTRTANPSPGARFTHMAKIE</sequence>
<dbReference type="GO" id="GO:0003676">
    <property type="term" value="F:nucleic acid binding"/>
    <property type="evidence" value="ECO:0007669"/>
    <property type="project" value="UniProtKB-UniRule"/>
</dbReference>
<accession>A0A2A2LFM5</accession>
<dbReference type="PANTHER" id="PTHR15672">
    <property type="entry name" value="CAMP-REGULATED PHOSPHOPROTEIN 21 RELATED R3H DOMAIN CONTAINING PROTEIN"/>
    <property type="match status" value="1"/>
</dbReference>
<evidence type="ECO:0000256" key="2">
    <source>
        <dbReference type="SAM" id="MobiDB-lite"/>
    </source>
</evidence>
<dbReference type="AlphaFoldDB" id="A0A2A2LFM5"/>
<dbReference type="SMART" id="SM00393">
    <property type="entry name" value="R3H"/>
    <property type="match status" value="1"/>
</dbReference>
<keyword evidence="5" id="KW-1185">Reference proteome</keyword>
<dbReference type="SUPFAM" id="SSF82708">
    <property type="entry name" value="R3H domain"/>
    <property type="match status" value="1"/>
</dbReference>